<sequence length="193" mass="20473">MTFFVFLHSDVDRECANETLHEQLGIASRAPTAVKPAAGVPSRAGIAVSLAASLAAAFSLTAFSARAEEAVSELNQFDVNEATAATLDTLNSASSTELIVAVLFGIVVFLLAILTGGVAYINIKQFLDSREESEDREKRLRELKIVNESEASSAKPKGATDADGEVIVSLRRASRVKKAEGKGFSAADLSSRR</sequence>
<keyword evidence="1" id="KW-1133">Transmembrane helix</keyword>
<keyword evidence="1" id="KW-0812">Transmembrane</keyword>
<feature type="transmembrane region" description="Helical" evidence="1">
    <location>
        <begin position="98"/>
        <end position="121"/>
    </location>
</feature>
<organism evidence="2 3">
    <name type="scientific">Tetrabaena socialis</name>
    <dbReference type="NCBI Taxonomy" id="47790"/>
    <lineage>
        <taxon>Eukaryota</taxon>
        <taxon>Viridiplantae</taxon>
        <taxon>Chlorophyta</taxon>
        <taxon>core chlorophytes</taxon>
        <taxon>Chlorophyceae</taxon>
        <taxon>CS clade</taxon>
        <taxon>Chlamydomonadales</taxon>
        <taxon>Tetrabaenaceae</taxon>
        <taxon>Tetrabaena</taxon>
    </lineage>
</organism>
<evidence type="ECO:0000313" key="3">
    <source>
        <dbReference type="Proteomes" id="UP000236333"/>
    </source>
</evidence>
<protein>
    <submittedName>
        <fullName evidence="2">Uncharacterized protein</fullName>
    </submittedName>
</protein>
<dbReference type="OrthoDB" id="542862at2759"/>
<keyword evidence="1" id="KW-0472">Membrane</keyword>
<keyword evidence="3" id="KW-1185">Reference proteome</keyword>
<dbReference type="Proteomes" id="UP000236333">
    <property type="component" value="Unassembled WGS sequence"/>
</dbReference>
<reference evidence="2 3" key="1">
    <citation type="journal article" date="2017" name="Mol. Biol. Evol.">
        <title>The 4-celled Tetrabaena socialis nuclear genome reveals the essential components for genetic control of cell number at the origin of multicellularity in the volvocine lineage.</title>
        <authorList>
            <person name="Featherston J."/>
            <person name="Arakaki Y."/>
            <person name="Hanschen E.R."/>
            <person name="Ferris P.J."/>
            <person name="Michod R.E."/>
            <person name="Olson B.J.S.C."/>
            <person name="Nozaki H."/>
            <person name="Durand P.M."/>
        </authorList>
    </citation>
    <scope>NUCLEOTIDE SEQUENCE [LARGE SCALE GENOMIC DNA]</scope>
    <source>
        <strain evidence="2 3">NIES-571</strain>
    </source>
</reference>
<proteinExistence type="predicted"/>
<accession>A0A2J8AC34</accession>
<dbReference type="EMBL" id="PGGS01000068">
    <property type="protein sequence ID" value="PNH10057.1"/>
    <property type="molecule type" value="Genomic_DNA"/>
</dbReference>
<comment type="caution">
    <text evidence="2">The sequence shown here is derived from an EMBL/GenBank/DDBJ whole genome shotgun (WGS) entry which is preliminary data.</text>
</comment>
<gene>
    <name evidence="2" type="ORF">TSOC_003230</name>
</gene>
<dbReference type="AlphaFoldDB" id="A0A2J8AC34"/>
<evidence type="ECO:0000313" key="2">
    <source>
        <dbReference type="EMBL" id="PNH10057.1"/>
    </source>
</evidence>
<evidence type="ECO:0000256" key="1">
    <source>
        <dbReference type="SAM" id="Phobius"/>
    </source>
</evidence>
<name>A0A2J8AC34_9CHLO</name>